<comment type="subcellular location">
    <subcellularLocation>
        <location evidence="4">Cell outer membrane</location>
        <topology evidence="4">Lipid-anchor</topology>
    </subcellularLocation>
</comment>
<dbReference type="Gene3D" id="3.30.1450.10">
    <property type="match status" value="1"/>
</dbReference>
<dbReference type="InterPro" id="IPR007450">
    <property type="entry name" value="BamE_dom"/>
</dbReference>
<comment type="caution">
    <text evidence="8">The sequence shown here is derived from an EMBL/GenBank/DDBJ whole genome shotgun (WGS) entry which is preliminary data.</text>
</comment>
<dbReference type="PANTHER" id="PTHR37482:SF1">
    <property type="entry name" value="OUTER MEMBRANE PROTEIN ASSEMBLY FACTOR BAME"/>
    <property type="match status" value="1"/>
</dbReference>
<dbReference type="OrthoDB" id="9808250at2"/>
<comment type="subunit">
    <text evidence="4">Part of the Bam complex.</text>
</comment>
<dbReference type="HAMAP" id="MF_00925">
    <property type="entry name" value="OM_assembly_BamE"/>
    <property type="match status" value="1"/>
</dbReference>
<name>A0A3S2U9U7_9BURK</name>
<evidence type="ECO:0000259" key="7">
    <source>
        <dbReference type="Pfam" id="PF04355"/>
    </source>
</evidence>
<dbReference type="GO" id="GO:0030674">
    <property type="term" value="F:protein-macromolecule adaptor activity"/>
    <property type="evidence" value="ECO:0007669"/>
    <property type="project" value="TreeGrafter"/>
</dbReference>
<keyword evidence="1 4" id="KW-0732">Signal</keyword>
<evidence type="ECO:0000313" key="9">
    <source>
        <dbReference type="Proteomes" id="UP000288178"/>
    </source>
</evidence>
<dbReference type="GO" id="GO:1990063">
    <property type="term" value="C:Bam protein complex"/>
    <property type="evidence" value="ECO:0007669"/>
    <property type="project" value="TreeGrafter"/>
</dbReference>
<gene>
    <name evidence="4" type="primary">bamE</name>
    <name evidence="8" type="ORF">ENE75_08660</name>
</gene>
<dbReference type="RefSeq" id="WP_128197869.1">
    <property type="nucleotide sequence ID" value="NZ_SACT01000002.1"/>
</dbReference>
<feature type="domain" description="Outer membrane protein assembly factor BamE" evidence="7">
    <location>
        <begin position="41"/>
        <end position="108"/>
    </location>
</feature>
<keyword evidence="4" id="KW-0449">Lipoprotein</keyword>
<accession>A0A3S2U9U7</accession>
<keyword evidence="9" id="KW-1185">Reference proteome</keyword>
<dbReference type="GO" id="GO:0051205">
    <property type="term" value="P:protein insertion into membrane"/>
    <property type="evidence" value="ECO:0007669"/>
    <property type="project" value="UniProtKB-UniRule"/>
</dbReference>
<feature type="compositionally biased region" description="Low complexity" evidence="5">
    <location>
        <begin position="150"/>
        <end position="159"/>
    </location>
</feature>
<dbReference type="PROSITE" id="PS51257">
    <property type="entry name" value="PROKAR_LIPOPROTEIN"/>
    <property type="match status" value="1"/>
</dbReference>
<evidence type="ECO:0000256" key="5">
    <source>
        <dbReference type="SAM" id="MobiDB-lite"/>
    </source>
</evidence>
<keyword evidence="4" id="KW-0564">Palmitate</keyword>
<dbReference type="Proteomes" id="UP000288178">
    <property type="component" value="Unassembled WGS sequence"/>
</dbReference>
<reference evidence="8 9" key="1">
    <citation type="submission" date="2019-01" db="EMBL/GenBank/DDBJ databases">
        <authorList>
            <person name="Chen W.-M."/>
        </authorList>
    </citation>
    <scope>NUCLEOTIDE SEQUENCE [LARGE SCALE GENOMIC DNA]</scope>
    <source>
        <strain evidence="8 9">ICH-3</strain>
    </source>
</reference>
<organism evidence="8 9">
    <name type="scientific">Rubrivivax albus</name>
    <dbReference type="NCBI Taxonomy" id="2499835"/>
    <lineage>
        <taxon>Bacteria</taxon>
        <taxon>Pseudomonadati</taxon>
        <taxon>Pseudomonadota</taxon>
        <taxon>Betaproteobacteria</taxon>
        <taxon>Burkholderiales</taxon>
        <taxon>Sphaerotilaceae</taxon>
        <taxon>Rubrivivax</taxon>
    </lineage>
</organism>
<dbReference type="InterPro" id="IPR026592">
    <property type="entry name" value="BamE"/>
</dbReference>
<feature type="compositionally biased region" description="Pro residues" evidence="5">
    <location>
        <begin position="161"/>
        <end position="171"/>
    </location>
</feature>
<proteinExistence type="inferred from homology"/>
<dbReference type="GO" id="GO:0043165">
    <property type="term" value="P:Gram-negative-bacterium-type cell outer membrane assembly"/>
    <property type="evidence" value="ECO:0007669"/>
    <property type="project" value="UniProtKB-UniRule"/>
</dbReference>
<feature type="signal peptide" evidence="6">
    <location>
        <begin position="1"/>
        <end position="23"/>
    </location>
</feature>
<evidence type="ECO:0000256" key="4">
    <source>
        <dbReference type="HAMAP-Rule" id="MF_00925"/>
    </source>
</evidence>
<evidence type="ECO:0000313" key="8">
    <source>
        <dbReference type="EMBL" id="RVT52495.1"/>
    </source>
</evidence>
<comment type="function">
    <text evidence="4">Part of the outer membrane protein assembly complex, which is involved in assembly and insertion of beta-barrel proteins into the outer membrane.</text>
</comment>
<dbReference type="Pfam" id="PF04355">
    <property type="entry name" value="BamE"/>
    <property type="match status" value="1"/>
</dbReference>
<evidence type="ECO:0000256" key="3">
    <source>
        <dbReference type="ARBA" id="ARBA00023237"/>
    </source>
</evidence>
<dbReference type="InterPro" id="IPR037873">
    <property type="entry name" value="BamE-like"/>
</dbReference>
<keyword evidence="3 4" id="KW-0998">Cell outer membrane</keyword>
<sequence>MIRLLLSTAAAALLAGCASQLQTSQTLFGLVTPYRMELVQGNVITQELLARVRPGLNRRQVRDLLGTPLLTDVFHGNRWDYVFVIERQGQQAQRRNVVLRFDGDVLASIDAGELPTEQQFVSSITREAKYPDRKLELTEEERAALPKPPARAASAAEPSGPVRPYPPLEGE</sequence>
<protein>
    <recommendedName>
        <fullName evidence="4">Outer membrane protein assembly factor BamE</fullName>
    </recommendedName>
</protein>
<dbReference type="PANTHER" id="PTHR37482">
    <property type="entry name" value="OUTER MEMBRANE PROTEIN ASSEMBLY FACTOR BAME"/>
    <property type="match status" value="1"/>
</dbReference>
<feature type="chain" id="PRO_5018798219" description="Outer membrane protein assembly factor BamE" evidence="6">
    <location>
        <begin position="24"/>
        <end position="171"/>
    </location>
</feature>
<dbReference type="EMBL" id="SACT01000002">
    <property type="protein sequence ID" value="RVT52495.1"/>
    <property type="molecule type" value="Genomic_DNA"/>
</dbReference>
<evidence type="ECO:0000256" key="1">
    <source>
        <dbReference type="ARBA" id="ARBA00022729"/>
    </source>
</evidence>
<feature type="region of interest" description="Disordered" evidence="5">
    <location>
        <begin position="141"/>
        <end position="171"/>
    </location>
</feature>
<comment type="similarity">
    <text evidence="4">Belongs to the BamE family.</text>
</comment>
<keyword evidence="2 4" id="KW-0472">Membrane</keyword>
<evidence type="ECO:0000256" key="2">
    <source>
        <dbReference type="ARBA" id="ARBA00023136"/>
    </source>
</evidence>
<evidence type="ECO:0000256" key="6">
    <source>
        <dbReference type="SAM" id="SignalP"/>
    </source>
</evidence>
<dbReference type="AlphaFoldDB" id="A0A3S2U9U7"/>